<organism evidence="2 3">
    <name type="scientific">Heracleum sosnowskyi</name>
    <dbReference type="NCBI Taxonomy" id="360622"/>
    <lineage>
        <taxon>Eukaryota</taxon>
        <taxon>Viridiplantae</taxon>
        <taxon>Streptophyta</taxon>
        <taxon>Embryophyta</taxon>
        <taxon>Tracheophyta</taxon>
        <taxon>Spermatophyta</taxon>
        <taxon>Magnoliopsida</taxon>
        <taxon>eudicotyledons</taxon>
        <taxon>Gunneridae</taxon>
        <taxon>Pentapetalae</taxon>
        <taxon>asterids</taxon>
        <taxon>campanulids</taxon>
        <taxon>Apiales</taxon>
        <taxon>Apiaceae</taxon>
        <taxon>Apioideae</taxon>
        <taxon>apioid superclade</taxon>
        <taxon>Tordylieae</taxon>
        <taxon>Tordyliinae</taxon>
        <taxon>Heracleum</taxon>
    </lineage>
</organism>
<dbReference type="AlphaFoldDB" id="A0AAD8GSX8"/>
<proteinExistence type="predicted"/>
<name>A0AAD8GSX8_9APIA</name>
<dbReference type="PANTHER" id="PTHR33052">
    <property type="entry name" value="DUF4228 DOMAIN PROTEIN-RELATED"/>
    <property type="match status" value="1"/>
</dbReference>
<evidence type="ECO:0000256" key="1">
    <source>
        <dbReference type="SAM" id="MobiDB-lite"/>
    </source>
</evidence>
<dbReference type="InterPro" id="IPR025322">
    <property type="entry name" value="PADRE_dom"/>
</dbReference>
<sequence length="239" mass="26706">MGSCMSSKPGSSSAILSSSSRTIRSSSNSLKYGNIVRVVHLNGWMEEFEDPVTVKQVTGNQPKHFVFPQAQLLSLDSKPMDSAAQLVLGNIYFLLPHSIFQDEMSPMDLVTIYKRLTSAAQKPVKPPNRTTADTNNNKVAAADTSTAAGQQQQQSKLKPNRYADRYAPPRMNTTPSDHMFYNYDQTSCGGLVTKQQQQQQQQVCDQSPRSWKPILESIIERSFTLRSTESDSSHQDTRR</sequence>
<reference evidence="2" key="2">
    <citation type="submission" date="2023-05" db="EMBL/GenBank/DDBJ databases">
        <authorList>
            <person name="Schelkunov M.I."/>
        </authorList>
    </citation>
    <scope>NUCLEOTIDE SEQUENCE</scope>
    <source>
        <strain evidence="2">Hsosn_3</strain>
        <tissue evidence="2">Leaf</tissue>
    </source>
</reference>
<accession>A0AAD8GSX8</accession>
<evidence type="ECO:0000313" key="2">
    <source>
        <dbReference type="EMBL" id="KAK1353473.1"/>
    </source>
</evidence>
<keyword evidence="3" id="KW-1185">Reference proteome</keyword>
<dbReference type="Pfam" id="PF14009">
    <property type="entry name" value="PADRE"/>
    <property type="match status" value="1"/>
</dbReference>
<comment type="caution">
    <text evidence="2">The sequence shown here is derived from an EMBL/GenBank/DDBJ whole genome shotgun (WGS) entry which is preliminary data.</text>
</comment>
<feature type="compositionally biased region" description="Low complexity" evidence="1">
    <location>
        <begin position="141"/>
        <end position="155"/>
    </location>
</feature>
<feature type="region of interest" description="Disordered" evidence="1">
    <location>
        <begin position="141"/>
        <end position="177"/>
    </location>
</feature>
<protein>
    <submittedName>
        <fullName evidence="2">Uncharacterized protein</fullName>
    </submittedName>
</protein>
<evidence type="ECO:0000313" key="3">
    <source>
        <dbReference type="Proteomes" id="UP001237642"/>
    </source>
</evidence>
<reference evidence="2" key="1">
    <citation type="submission" date="2023-02" db="EMBL/GenBank/DDBJ databases">
        <title>Genome of toxic invasive species Heracleum sosnowskyi carries increased number of genes despite the absence of recent whole-genome duplications.</title>
        <authorList>
            <person name="Schelkunov M."/>
            <person name="Shtratnikova V."/>
            <person name="Makarenko M."/>
            <person name="Klepikova A."/>
            <person name="Omelchenko D."/>
            <person name="Novikova G."/>
            <person name="Obukhova E."/>
            <person name="Bogdanov V."/>
            <person name="Penin A."/>
            <person name="Logacheva M."/>
        </authorList>
    </citation>
    <scope>NUCLEOTIDE SEQUENCE</scope>
    <source>
        <strain evidence="2">Hsosn_3</strain>
        <tissue evidence="2">Leaf</tissue>
    </source>
</reference>
<dbReference type="EMBL" id="JAUIZM010000012">
    <property type="protein sequence ID" value="KAK1353473.1"/>
    <property type="molecule type" value="Genomic_DNA"/>
</dbReference>
<gene>
    <name evidence="2" type="ORF">POM88_051838</name>
</gene>
<dbReference type="Proteomes" id="UP001237642">
    <property type="component" value="Unassembled WGS sequence"/>
</dbReference>